<evidence type="ECO:0000256" key="1">
    <source>
        <dbReference type="SAM" id="MobiDB-lite"/>
    </source>
</evidence>
<dbReference type="EMBL" id="BAOP01000002">
    <property type="protein sequence ID" value="GAC78224.1"/>
    <property type="molecule type" value="Genomic_DNA"/>
</dbReference>
<reference evidence="2 3" key="1">
    <citation type="submission" date="2013-02" db="EMBL/GenBank/DDBJ databases">
        <title>Whole genome shotgun sequence of Gordonia malaquae NBRC 108250.</title>
        <authorList>
            <person name="Yoshida I."/>
            <person name="Hosoyama A."/>
            <person name="Tsuchikane K."/>
            <person name="Ando Y."/>
            <person name="Baba S."/>
            <person name="Ohji S."/>
            <person name="Hamada M."/>
            <person name="Tamura T."/>
            <person name="Yamazoe A."/>
            <person name="Yamazaki S."/>
            <person name="Fujita N."/>
        </authorList>
    </citation>
    <scope>NUCLEOTIDE SEQUENCE [LARGE SCALE GENOMIC DNA]</scope>
    <source>
        <strain evidence="2 3">NBRC 108250</strain>
    </source>
</reference>
<protein>
    <submittedName>
        <fullName evidence="2">Uncharacterized protein</fullName>
    </submittedName>
</protein>
<dbReference type="RefSeq" id="WP_008376073.1">
    <property type="nucleotide sequence ID" value="NZ_BAOP01000002.1"/>
</dbReference>
<feature type="compositionally biased region" description="Low complexity" evidence="1">
    <location>
        <begin position="32"/>
        <end position="44"/>
    </location>
</feature>
<accession>M3VD80</accession>
<dbReference type="AlphaFoldDB" id="M3VD80"/>
<sequence>MFVSVLVVMGILAFAAIVGSAAGRAEPRRSFGSGARWGSDSGSSWGWGGDGGSGWGGGGSCGDSGGGGGGGDGGGCS</sequence>
<evidence type="ECO:0000313" key="2">
    <source>
        <dbReference type="EMBL" id="GAC78224.1"/>
    </source>
</evidence>
<feature type="compositionally biased region" description="Gly residues" evidence="1">
    <location>
        <begin position="45"/>
        <end position="77"/>
    </location>
</feature>
<gene>
    <name evidence="2" type="ORF">GM1_002_02020</name>
</gene>
<comment type="caution">
    <text evidence="2">The sequence shown here is derived from an EMBL/GenBank/DDBJ whole genome shotgun (WGS) entry which is preliminary data.</text>
</comment>
<proteinExistence type="predicted"/>
<evidence type="ECO:0000313" key="3">
    <source>
        <dbReference type="Proteomes" id="UP000035009"/>
    </source>
</evidence>
<dbReference type="Proteomes" id="UP000035009">
    <property type="component" value="Unassembled WGS sequence"/>
</dbReference>
<keyword evidence="3" id="KW-1185">Reference proteome</keyword>
<organism evidence="2 3">
    <name type="scientific">Gordonia malaquae NBRC 108250</name>
    <dbReference type="NCBI Taxonomy" id="1223542"/>
    <lineage>
        <taxon>Bacteria</taxon>
        <taxon>Bacillati</taxon>
        <taxon>Actinomycetota</taxon>
        <taxon>Actinomycetes</taxon>
        <taxon>Mycobacteriales</taxon>
        <taxon>Gordoniaceae</taxon>
        <taxon>Gordonia</taxon>
    </lineage>
</organism>
<name>M3VD80_GORML</name>
<feature type="region of interest" description="Disordered" evidence="1">
    <location>
        <begin position="21"/>
        <end position="77"/>
    </location>
</feature>